<feature type="transmembrane region" description="Helical" evidence="1">
    <location>
        <begin position="194"/>
        <end position="210"/>
    </location>
</feature>
<feature type="transmembrane region" description="Helical" evidence="1">
    <location>
        <begin position="6"/>
        <end position="26"/>
    </location>
</feature>
<evidence type="ECO:0000313" key="2">
    <source>
        <dbReference type="EMBL" id="MCX2563818.1"/>
    </source>
</evidence>
<protein>
    <recommendedName>
        <fullName evidence="4">NADH:quinone oxidoreductase/Mrp antiporter membrane subunit domain-containing protein</fullName>
    </recommendedName>
</protein>
<feature type="transmembrane region" description="Helical" evidence="1">
    <location>
        <begin position="217"/>
        <end position="235"/>
    </location>
</feature>
<feature type="transmembrane region" description="Helical" evidence="1">
    <location>
        <begin position="166"/>
        <end position="188"/>
    </location>
</feature>
<comment type="caution">
    <text evidence="2">The sequence shown here is derived from an EMBL/GenBank/DDBJ whole genome shotgun (WGS) entry which is preliminary data.</text>
</comment>
<feature type="transmembrane region" description="Helical" evidence="1">
    <location>
        <begin position="287"/>
        <end position="307"/>
    </location>
</feature>
<accession>A0ABT3QEW5</accession>
<evidence type="ECO:0000313" key="3">
    <source>
        <dbReference type="Proteomes" id="UP001301152"/>
    </source>
</evidence>
<evidence type="ECO:0000256" key="1">
    <source>
        <dbReference type="SAM" id="Phobius"/>
    </source>
</evidence>
<name>A0ABT3QEW5_9PROT</name>
<feature type="transmembrane region" description="Helical" evidence="1">
    <location>
        <begin position="112"/>
        <end position="132"/>
    </location>
</feature>
<feature type="transmembrane region" description="Helical" evidence="1">
    <location>
        <begin position="313"/>
        <end position="330"/>
    </location>
</feature>
<dbReference type="RefSeq" id="WP_086635995.1">
    <property type="nucleotide sequence ID" value="NZ_JAERKX010000003.1"/>
</dbReference>
<feature type="transmembrane region" description="Helical" evidence="1">
    <location>
        <begin position="247"/>
        <end position="275"/>
    </location>
</feature>
<gene>
    <name evidence="2" type="ORF">OQ497_07605</name>
</gene>
<keyword evidence="1" id="KW-1133">Transmembrane helix</keyword>
<dbReference type="EMBL" id="JAPIUZ010000003">
    <property type="protein sequence ID" value="MCX2563818.1"/>
    <property type="molecule type" value="Genomic_DNA"/>
</dbReference>
<reference evidence="2 3" key="1">
    <citation type="submission" date="2022-11" db="EMBL/GenBank/DDBJ databases">
        <title>Genome sequencing of Acetobacter type strain.</title>
        <authorList>
            <person name="Heo J."/>
            <person name="Lee D."/>
            <person name="Han B.-H."/>
            <person name="Hong S.-B."/>
            <person name="Kwon S.-W."/>
        </authorList>
    </citation>
    <scope>NUCLEOTIDE SEQUENCE [LARGE SCALE GENOMIC DNA]</scope>
    <source>
        <strain evidence="2 3">KACC 21253</strain>
    </source>
</reference>
<sequence length="372" mass="39470">MTASLFFAALSFVWPFLGAVLVAMTGKAQNRRLSLWAAGIACLLSVVVFLNPGTVASGWDDDPVQRAGRVMLAFGLLMTVLEQKSFQTRLLRSLPYVSVGLADLACITPEPVVGLGLLGLSLVYGVFVIGHAAGKAMVGWRILRSMAVGLFLVLAGLLLPPGKTEAGIMLACGSIVLAGLVPFSMIWAENVDLAFFRPFVGAVILLSLHFRAAGGDAFHTTLIIAGLVSLWFTAVSTRGDDKWYRFYSFPLALAFIAVGARADVAALLFLCGWCLAGGTEMAKYAWAARALACQPPGAPFVGCLLLFSVLSDMSWMLTILTIGGILGVILRVFPKNSGDLSFWPHDSAGRVACVVLVATGFMVPLAMMLGVF</sequence>
<evidence type="ECO:0008006" key="4">
    <source>
        <dbReference type="Google" id="ProtNLM"/>
    </source>
</evidence>
<organism evidence="2 3">
    <name type="scientific">Acetobacter thailandicus</name>
    <dbReference type="NCBI Taxonomy" id="1502842"/>
    <lineage>
        <taxon>Bacteria</taxon>
        <taxon>Pseudomonadati</taxon>
        <taxon>Pseudomonadota</taxon>
        <taxon>Alphaproteobacteria</taxon>
        <taxon>Acetobacterales</taxon>
        <taxon>Acetobacteraceae</taxon>
        <taxon>Acetobacter</taxon>
    </lineage>
</organism>
<proteinExistence type="predicted"/>
<feature type="transmembrane region" description="Helical" evidence="1">
    <location>
        <begin position="351"/>
        <end position="371"/>
    </location>
</feature>
<dbReference type="Proteomes" id="UP001301152">
    <property type="component" value="Unassembled WGS sequence"/>
</dbReference>
<keyword evidence="1" id="KW-0472">Membrane</keyword>
<feature type="transmembrane region" description="Helical" evidence="1">
    <location>
        <begin position="33"/>
        <end position="51"/>
    </location>
</feature>
<keyword evidence="3" id="KW-1185">Reference proteome</keyword>
<keyword evidence="1" id="KW-0812">Transmembrane</keyword>
<feature type="transmembrane region" description="Helical" evidence="1">
    <location>
        <begin position="138"/>
        <end position="159"/>
    </location>
</feature>